<gene>
    <name evidence="10" type="ORF">BN1708_010612</name>
</gene>
<keyword evidence="6 7" id="KW-0472">Membrane</keyword>
<keyword evidence="11" id="KW-1185">Reference proteome</keyword>
<evidence type="ECO:0000313" key="10">
    <source>
        <dbReference type="EMBL" id="CRK12767.1"/>
    </source>
</evidence>
<feature type="domain" description="Ferric oxidoreductase" evidence="8">
    <location>
        <begin position="115"/>
        <end position="219"/>
    </location>
</feature>
<dbReference type="InterPro" id="IPR013130">
    <property type="entry name" value="Fe3_Rdtase_TM_dom"/>
</dbReference>
<evidence type="ECO:0000256" key="2">
    <source>
        <dbReference type="ARBA" id="ARBA00022448"/>
    </source>
</evidence>
<feature type="domain" description="FAD-binding 8" evidence="9">
    <location>
        <begin position="254"/>
        <end position="339"/>
    </location>
</feature>
<feature type="transmembrane region" description="Helical" evidence="7">
    <location>
        <begin position="205"/>
        <end position="225"/>
    </location>
</feature>
<feature type="transmembrane region" description="Helical" evidence="7">
    <location>
        <begin position="149"/>
        <end position="168"/>
    </location>
</feature>
<name>A0A0G4KSU4_VERLO</name>
<dbReference type="GO" id="GO:0006826">
    <property type="term" value="P:iron ion transport"/>
    <property type="evidence" value="ECO:0007669"/>
    <property type="project" value="TreeGrafter"/>
</dbReference>
<reference evidence="11" key="1">
    <citation type="submission" date="2015-05" db="EMBL/GenBank/DDBJ databases">
        <authorList>
            <person name="Fogelqvist Johan"/>
        </authorList>
    </citation>
    <scope>NUCLEOTIDE SEQUENCE [LARGE SCALE GENOMIC DNA]</scope>
</reference>
<keyword evidence="2" id="KW-0813">Transport</keyword>
<keyword evidence="5" id="KW-0406">Ion transport</keyword>
<dbReference type="AlphaFoldDB" id="A0A0G4KSU4"/>
<feature type="transmembrane region" description="Helical" evidence="7">
    <location>
        <begin position="180"/>
        <end position="198"/>
    </location>
</feature>
<evidence type="ECO:0000256" key="6">
    <source>
        <dbReference type="ARBA" id="ARBA00023136"/>
    </source>
</evidence>
<evidence type="ECO:0000259" key="9">
    <source>
        <dbReference type="Pfam" id="PF08022"/>
    </source>
</evidence>
<protein>
    <recommendedName>
        <fullName evidence="12">Ferric oxidoreductase domain-containing protein</fullName>
    </recommendedName>
</protein>
<dbReference type="STRING" id="100787.A0A0G4KSU4"/>
<dbReference type="GO" id="GO:0005886">
    <property type="term" value="C:plasma membrane"/>
    <property type="evidence" value="ECO:0007669"/>
    <property type="project" value="TreeGrafter"/>
</dbReference>
<proteinExistence type="predicted"/>
<evidence type="ECO:0000256" key="3">
    <source>
        <dbReference type="ARBA" id="ARBA00022692"/>
    </source>
</evidence>
<dbReference type="InterPro" id="IPR051410">
    <property type="entry name" value="Ferric/Cupric_Reductase"/>
</dbReference>
<dbReference type="Proteomes" id="UP000044602">
    <property type="component" value="Unassembled WGS sequence"/>
</dbReference>
<keyword evidence="3 7" id="KW-0812">Transmembrane</keyword>
<evidence type="ECO:0000256" key="4">
    <source>
        <dbReference type="ARBA" id="ARBA00022989"/>
    </source>
</evidence>
<evidence type="ECO:0000256" key="1">
    <source>
        <dbReference type="ARBA" id="ARBA00004141"/>
    </source>
</evidence>
<feature type="non-terminal residue" evidence="10">
    <location>
        <position position="456"/>
    </location>
</feature>
<feature type="transmembrane region" description="Helical" evidence="7">
    <location>
        <begin position="120"/>
        <end position="140"/>
    </location>
</feature>
<organism evidence="10 11">
    <name type="scientific">Verticillium longisporum</name>
    <name type="common">Verticillium dahliae var. longisporum</name>
    <dbReference type="NCBI Taxonomy" id="100787"/>
    <lineage>
        <taxon>Eukaryota</taxon>
        <taxon>Fungi</taxon>
        <taxon>Dikarya</taxon>
        <taxon>Ascomycota</taxon>
        <taxon>Pezizomycotina</taxon>
        <taxon>Sordariomycetes</taxon>
        <taxon>Hypocreomycetidae</taxon>
        <taxon>Glomerellales</taxon>
        <taxon>Plectosphaerellaceae</taxon>
        <taxon>Verticillium</taxon>
    </lineage>
</organism>
<dbReference type="Pfam" id="PF01794">
    <property type="entry name" value="Ferric_reduct"/>
    <property type="match status" value="1"/>
</dbReference>
<sequence>MLCVYRIVHTDTQLRRRSQQAMDPVTWYALVIGGPLSTSIVVNLALLTFNVLRYLTYGNLLHYLSWKTISRSIRLLRRITWLRLMLAVLFIAANAVPLAVGVHDVLGFVRRSDVLSVVNMAPLFLGTQMNVIASGCGLSLRALVALHRWLGIMAIVQGLTHTAVALSTESSTDVGKFSDTSGIVVASIMVAIPLTSIIRRRIYEMFAALHFGLAVCAGVFVYFHNPTSDVLDAPKRYVVAAGGCLGLVWLVRLTMMVYRNVQLGAPSSRYVYLTVPAVSHTAVVQSHPFYIAWWYRVNDDDYIVLIAQKRQGFIQKIFHMKDNKLTNNYRSRAFIDGPYVQLGWVADRMQQLLELDEKSQVLHIYLFVVGGFVSREASVTDFVNRGKRIVVTYKDMDAAYLTDAELGQHGGRTVISHPQIVDRVRDVVQRRGDAKVRLTCLDFGPESARRPGLCLA</sequence>
<dbReference type="EMBL" id="CVQH01004002">
    <property type="protein sequence ID" value="CRK12767.1"/>
    <property type="molecule type" value="Genomic_DNA"/>
</dbReference>
<dbReference type="PANTHER" id="PTHR32361">
    <property type="entry name" value="FERRIC/CUPRIC REDUCTASE TRANSMEMBRANE COMPONENT"/>
    <property type="match status" value="1"/>
</dbReference>
<feature type="transmembrane region" description="Helical" evidence="7">
    <location>
        <begin position="81"/>
        <end position="100"/>
    </location>
</feature>
<accession>A0A0G4KSU4</accession>
<evidence type="ECO:0000256" key="5">
    <source>
        <dbReference type="ARBA" id="ARBA00023065"/>
    </source>
</evidence>
<dbReference type="GO" id="GO:0015677">
    <property type="term" value="P:copper ion import"/>
    <property type="evidence" value="ECO:0007669"/>
    <property type="project" value="TreeGrafter"/>
</dbReference>
<keyword evidence="4 7" id="KW-1133">Transmembrane helix</keyword>
<feature type="transmembrane region" description="Helical" evidence="7">
    <location>
        <begin position="25"/>
        <end position="45"/>
    </location>
</feature>
<dbReference type="Pfam" id="PF08022">
    <property type="entry name" value="FAD_binding_8"/>
    <property type="match status" value="1"/>
</dbReference>
<evidence type="ECO:0000259" key="8">
    <source>
        <dbReference type="Pfam" id="PF01794"/>
    </source>
</evidence>
<evidence type="ECO:0008006" key="12">
    <source>
        <dbReference type="Google" id="ProtNLM"/>
    </source>
</evidence>
<dbReference type="GO" id="GO:0000293">
    <property type="term" value="F:ferric-chelate reductase activity"/>
    <property type="evidence" value="ECO:0007669"/>
    <property type="project" value="TreeGrafter"/>
</dbReference>
<dbReference type="InterPro" id="IPR013112">
    <property type="entry name" value="FAD-bd_8"/>
</dbReference>
<evidence type="ECO:0000256" key="7">
    <source>
        <dbReference type="SAM" id="Phobius"/>
    </source>
</evidence>
<comment type="subcellular location">
    <subcellularLocation>
        <location evidence="1">Membrane</location>
        <topology evidence="1">Multi-pass membrane protein</topology>
    </subcellularLocation>
</comment>
<evidence type="ECO:0000313" key="11">
    <source>
        <dbReference type="Proteomes" id="UP000044602"/>
    </source>
</evidence>
<feature type="transmembrane region" description="Helical" evidence="7">
    <location>
        <begin position="237"/>
        <end position="258"/>
    </location>
</feature>
<dbReference type="PANTHER" id="PTHR32361:SF26">
    <property type="entry name" value="FAD-BINDING 8 DOMAIN-CONTAINING PROTEIN-RELATED"/>
    <property type="match status" value="1"/>
</dbReference>
<dbReference type="GO" id="GO:0006879">
    <property type="term" value="P:intracellular iron ion homeostasis"/>
    <property type="evidence" value="ECO:0007669"/>
    <property type="project" value="TreeGrafter"/>
</dbReference>